<protein>
    <submittedName>
        <fullName evidence="6">Heat shock protein 70</fullName>
    </submittedName>
</protein>
<dbReference type="AlphaFoldDB" id="A0A7E4UVH7"/>
<dbReference type="PRINTS" id="PR00301">
    <property type="entry name" value="HEATSHOCK70"/>
</dbReference>
<dbReference type="Gene3D" id="3.90.640.10">
    <property type="entry name" value="Actin, Chain A, domain 4"/>
    <property type="match status" value="1"/>
</dbReference>
<dbReference type="SUPFAM" id="SSF100920">
    <property type="entry name" value="Heat shock protein 70kD (HSP70), peptide-binding domain"/>
    <property type="match status" value="1"/>
</dbReference>
<dbReference type="PANTHER" id="PTHR19375">
    <property type="entry name" value="HEAT SHOCK PROTEIN 70KDA"/>
    <property type="match status" value="1"/>
</dbReference>
<dbReference type="Proteomes" id="UP000492821">
    <property type="component" value="Unassembled WGS sequence"/>
</dbReference>
<evidence type="ECO:0000313" key="6">
    <source>
        <dbReference type="WBParaSite" id="Pan_g13105.t1"/>
    </source>
</evidence>
<dbReference type="GO" id="GO:0140662">
    <property type="term" value="F:ATP-dependent protein folding chaperone"/>
    <property type="evidence" value="ECO:0007669"/>
    <property type="project" value="InterPro"/>
</dbReference>
<dbReference type="InterPro" id="IPR029047">
    <property type="entry name" value="HSP70_peptide-bd_sf"/>
</dbReference>
<reference evidence="5" key="1">
    <citation type="journal article" date="2013" name="Genetics">
        <title>The draft genome and transcriptome of Panagrellus redivivus are shaped by the harsh demands of a free-living lifestyle.</title>
        <authorList>
            <person name="Srinivasan J."/>
            <person name="Dillman A.R."/>
            <person name="Macchietto M.G."/>
            <person name="Heikkinen L."/>
            <person name="Lakso M."/>
            <person name="Fracchia K.M."/>
            <person name="Antoshechkin I."/>
            <person name="Mortazavi A."/>
            <person name="Wong G."/>
            <person name="Sternberg P.W."/>
        </authorList>
    </citation>
    <scope>NUCLEOTIDE SEQUENCE [LARGE SCALE GENOMIC DNA]</scope>
    <source>
        <strain evidence="5">MT8872</strain>
    </source>
</reference>
<dbReference type="Gene3D" id="1.20.1270.10">
    <property type="match status" value="1"/>
</dbReference>
<dbReference type="FunFam" id="3.30.30.30:FF:000001">
    <property type="entry name" value="heat shock 70 kDa protein-like"/>
    <property type="match status" value="1"/>
</dbReference>
<accession>A0A7E4UVH7</accession>
<name>A0A7E4UVH7_PANRE</name>
<dbReference type="SUPFAM" id="SSF100934">
    <property type="entry name" value="Heat shock protein 70kD (HSP70), C-terminal subdomain"/>
    <property type="match status" value="1"/>
</dbReference>
<dbReference type="Gene3D" id="3.30.420.40">
    <property type="match status" value="2"/>
</dbReference>
<dbReference type="SUPFAM" id="SSF53067">
    <property type="entry name" value="Actin-like ATPase domain"/>
    <property type="match status" value="2"/>
</dbReference>
<dbReference type="Pfam" id="PF00012">
    <property type="entry name" value="HSP70"/>
    <property type="match status" value="1"/>
</dbReference>
<keyword evidence="5" id="KW-1185">Reference proteome</keyword>
<dbReference type="PROSITE" id="PS00297">
    <property type="entry name" value="HSP70_1"/>
    <property type="match status" value="1"/>
</dbReference>
<dbReference type="CDD" id="cd24028">
    <property type="entry name" value="ASKHA_NBD_HSP70_HSPA1-like"/>
    <property type="match status" value="1"/>
</dbReference>
<dbReference type="InterPro" id="IPR013126">
    <property type="entry name" value="Hsp_70_fam"/>
</dbReference>
<dbReference type="GO" id="GO:0006950">
    <property type="term" value="P:response to stress"/>
    <property type="evidence" value="ECO:0007669"/>
    <property type="project" value="UniProtKB-ARBA"/>
</dbReference>
<evidence type="ECO:0000313" key="5">
    <source>
        <dbReference type="Proteomes" id="UP000492821"/>
    </source>
</evidence>
<keyword evidence="3 4" id="KW-0067">ATP-binding</keyword>
<evidence type="ECO:0000256" key="2">
    <source>
        <dbReference type="ARBA" id="ARBA00022741"/>
    </source>
</evidence>
<proteinExistence type="inferred from homology"/>
<dbReference type="InterPro" id="IPR029048">
    <property type="entry name" value="HSP70_C_sf"/>
</dbReference>
<dbReference type="InterPro" id="IPR043129">
    <property type="entry name" value="ATPase_NBD"/>
</dbReference>
<comment type="similarity">
    <text evidence="1 4">Belongs to the heat shock protein 70 family.</text>
</comment>
<evidence type="ECO:0000256" key="3">
    <source>
        <dbReference type="ARBA" id="ARBA00022840"/>
    </source>
</evidence>
<organism evidence="5 6">
    <name type="scientific">Panagrellus redivivus</name>
    <name type="common">Microworm</name>
    <dbReference type="NCBI Taxonomy" id="6233"/>
    <lineage>
        <taxon>Eukaryota</taxon>
        <taxon>Metazoa</taxon>
        <taxon>Ecdysozoa</taxon>
        <taxon>Nematoda</taxon>
        <taxon>Chromadorea</taxon>
        <taxon>Rhabditida</taxon>
        <taxon>Tylenchina</taxon>
        <taxon>Panagrolaimomorpha</taxon>
        <taxon>Panagrolaimoidea</taxon>
        <taxon>Panagrolaimidae</taxon>
        <taxon>Panagrellus</taxon>
    </lineage>
</organism>
<dbReference type="WBParaSite" id="Pan_g13105.t1">
    <property type="protein sequence ID" value="Pan_g13105.t1"/>
    <property type="gene ID" value="Pan_g13105"/>
</dbReference>
<dbReference type="Gene3D" id="2.60.34.10">
    <property type="entry name" value="Substrate Binding Domain Of DNAk, Chain A, domain 1"/>
    <property type="match status" value="1"/>
</dbReference>
<reference evidence="6" key="2">
    <citation type="submission" date="2020-10" db="UniProtKB">
        <authorList>
            <consortium name="WormBaseParasite"/>
        </authorList>
    </citation>
    <scope>IDENTIFICATION</scope>
</reference>
<evidence type="ECO:0000256" key="1">
    <source>
        <dbReference type="ARBA" id="ARBA00007381"/>
    </source>
</evidence>
<dbReference type="InterPro" id="IPR018181">
    <property type="entry name" value="Heat_shock_70_CS"/>
</dbReference>
<evidence type="ECO:0000256" key="4">
    <source>
        <dbReference type="RuleBase" id="RU003322"/>
    </source>
</evidence>
<dbReference type="Gene3D" id="3.30.30.30">
    <property type="match status" value="1"/>
</dbReference>
<sequence>MTNTIGIDLGTSKCCVGVFRDGKVEIIPDEFGNRTTPSYVAFTESERLVGNAAKDQLRVNPANTIFTALRLIGRKFNDATVQSSLKHLPFKVVSAENGRPKVQVEYKGKMKHFYPEEIVAMMLAYLKMSAEAYLNCEVKNAVITVPASFNHVERQSIIDAGTIAGLNVIRIVAASTAAAMAYGFDTKNSGARTILVCDLGGGTLNITIVTLLGTIFEVNATTGEARLGGHDFDNCMVDHFVAEFKKQYGKDITSDFDAISRLRIACICAKHTLSTSKEADFILEDLFDGIDFKGKITRACFQRLCKDLVSKTGDVIKNALQIAQVKNTEIDDILLVGGSSRAPMVQERLRMIFRDRELIKPINRDEMVASGAAIQAALLSGDKSVHFQDLYSIDVAPCVLGIDTATDFVPIVQRGTGIPTVNSKTVTMKYGAQTDILIQIAESAAITTRRLLFRGTLKLNGIPRAPFTETQVKITFDVDYNMNIVATAHDVSTGKSEQISIVNRDNCFTEEEVKHMVDKAAKLKSEERKTTKESLVDYCSKVMQTIEENNRKRKLKKLEEQKINKKCRDAIAWLARNETAKKEELENLRDEVKQVSAGLGNWNGI</sequence>
<keyword evidence="2 4" id="KW-0547">Nucleotide-binding</keyword>
<dbReference type="GO" id="GO:0005524">
    <property type="term" value="F:ATP binding"/>
    <property type="evidence" value="ECO:0007669"/>
    <property type="project" value="UniProtKB-KW"/>
</dbReference>
<dbReference type="FunFam" id="3.90.640.10:FF:000010">
    <property type="entry name" value="heat shock 70 kDa protein 14"/>
    <property type="match status" value="1"/>
</dbReference>